<dbReference type="EMBL" id="CACSLK010003174">
    <property type="protein sequence ID" value="CAA0808740.1"/>
    <property type="molecule type" value="Genomic_DNA"/>
</dbReference>
<keyword evidence="13" id="KW-1185">Reference proteome</keyword>
<feature type="region of interest" description="Disordered" evidence="8">
    <location>
        <begin position="1"/>
        <end position="23"/>
    </location>
</feature>
<evidence type="ECO:0000256" key="8">
    <source>
        <dbReference type="SAM" id="MobiDB-lite"/>
    </source>
</evidence>
<dbReference type="InterPro" id="IPR022740">
    <property type="entry name" value="Polyphenol_oxidase_C"/>
</dbReference>
<dbReference type="InterPro" id="IPR050316">
    <property type="entry name" value="Tyrosinase/Hemocyanin"/>
</dbReference>
<keyword evidence="4" id="KW-0883">Thioether bond</keyword>
<evidence type="ECO:0000256" key="7">
    <source>
        <dbReference type="ARBA" id="ARBA00023157"/>
    </source>
</evidence>
<keyword evidence="5" id="KW-0560">Oxidoreductase</keyword>
<dbReference type="Gene3D" id="1.10.1280.10">
    <property type="entry name" value="Di-copper center containing domain from catechol oxidase"/>
    <property type="match status" value="2"/>
</dbReference>
<comment type="cofactor">
    <cofactor evidence="1">
        <name>Cu(2+)</name>
        <dbReference type="ChEBI" id="CHEBI:29036"/>
    </cofactor>
</comment>
<accession>A0A9N7MJY3</accession>
<evidence type="ECO:0008006" key="14">
    <source>
        <dbReference type="Google" id="ProtNLM"/>
    </source>
</evidence>
<evidence type="ECO:0000256" key="2">
    <source>
        <dbReference type="ARBA" id="ARBA00009928"/>
    </source>
</evidence>
<comment type="similarity">
    <text evidence="2">Belongs to the tyrosinase family.</text>
</comment>
<feature type="domain" description="Tyrosinase copper-binding" evidence="9">
    <location>
        <begin position="135"/>
        <end position="227"/>
    </location>
</feature>
<dbReference type="InterPro" id="IPR022739">
    <property type="entry name" value="Polyphenol_oxidase_cen"/>
</dbReference>
<dbReference type="PRINTS" id="PR00092">
    <property type="entry name" value="TYROSINASE"/>
</dbReference>
<evidence type="ECO:0000256" key="6">
    <source>
        <dbReference type="ARBA" id="ARBA00023008"/>
    </source>
</evidence>
<protein>
    <recommendedName>
        <fullName evidence="14">Polyphenol oxidase</fullName>
    </recommendedName>
</protein>
<dbReference type="GO" id="GO:0004097">
    <property type="term" value="F:catechol oxidase activity"/>
    <property type="evidence" value="ECO:0007669"/>
    <property type="project" value="InterPro"/>
</dbReference>
<keyword evidence="7" id="KW-1015">Disulfide bond</keyword>
<dbReference type="SUPFAM" id="SSF48056">
    <property type="entry name" value="Di-copper centre-containing domain"/>
    <property type="match status" value="1"/>
</dbReference>
<keyword evidence="6" id="KW-0186">Copper</keyword>
<dbReference type="InterPro" id="IPR008922">
    <property type="entry name" value="Di-copper_centre_dom_sf"/>
</dbReference>
<evidence type="ECO:0000259" key="10">
    <source>
        <dbReference type="Pfam" id="PF12142"/>
    </source>
</evidence>
<gene>
    <name evidence="12" type="ORF">SHERM_10968</name>
</gene>
<dbReference type="PANTHER" id="PTHR11474">
    <property type="entry name" value="TYROSINASE FAMILY MEMBER"/>
    <property type="match status" value="1"/>
</dbReference>
<organism evidence="12 13">
    <name type="scientific">Striga hermonthica</name>
    <name type="common">Purple witchweed</name>
    <name type="synonym">Buchnera hermonthica</name>
    <dbReference type="NCBI Taxonomy" id="68872"/>
    <lineage>
        <taxon>Eukaryota</taxon>
        <taxon>Viridiplantae</taxon>
        <taxon>Streptophyta</taxon>
        <taxon>Embryophyta</taxon>
        <taxon>Tracheophyta</taxon>
        <taxon>Spermatophyta</taxon>
        <taxon>Magnoliopsida</taxon>
        <taxon>eudicotyledons</taxon>
        <taxon>Gunneridae</taxon>
        <taxon>Pentapetalae</taxon>
        <taxon>asterids</taxon>
        <taxon>lamiids</taxon>
        <taxon>Lamiales</taxon>
        <taxon>Orobanchaceae</taxon>
        <taxon>Buchnereae</taxon>
        <taxon>Striga</taxon>
    </lineage>
</organism>
<feature type="domain" description="Tyrosinase copper-binding" evidence="9">
    <location>
        <begin position="266"/>
        <end position="298"/>
    </location>
</feature>
<dbReference type="Pfam" id="PF12143">
    <property type="entry name" value="PPO1_KFDV"/>
    <property type="match status" value="1"/>
</dbReference>
<evidence type="ECO:0000256" key="5">
    <source>
        <dbReference type="ARBA" id="ARBA00023002"/>
    </source>
</evidence>
<feature type="domain" description="Polyphenol oxidase central" evidence="10">
    <location>
        <begin position="314"/>
        <end position="362"/>
    </location>
</feature>
<dbReference type="Pfam" id="PF12142">
    <property type="entry name" value="PPO1_DWL"/>
    <property type="match status" value="1"/>
</dbReference>
<evidence type="ECO:0000256" key="3">
    <source>
        <dbReference type="ARBA" id="ARBA00022723"/>
    </source>
</evidence>
<keyword evidence="3" id="KW-0479">Metal-binding</keyword>
<evidence type="ECO:0000256" key="4">
    <source>
        <dbReference type="ARBA" id="ARBA00022784"/>
    </source>
</evidence>
<comment type="caution">
    <text evidence="12">The sequence shown here is derived from an EMBL/GenBank/DDBJ whole genome shotgun (WGS) entry which is preliminary data.</text>
</comment>
<dbReference type="PROSITE" id="PS51318">
    <property type="entry name" value="TAT"/>
    <property type="match status" value="1"/>
</dbReference>
<evidence type="ECO:0000256" key="1">
    <source>
        <dbReference type="ARBA" id="ARBA00001973"/>
    </source>
</evidence>
<proteinExistence type="inferred from homology"/>
<dbReference type="PANTHER" id="PTHR11474:SF95">
    <property type="entry name" value="POLYPHENOL OXIDASE, CHLOROPLASTIC-LIKE"/>
    <property type="match status" value="1"/>
</dbReference>
<sequence>MPVAGGDNRTPAGATDDTETSSDLAKLDRRDLLLGASGLSGAAAAHLLSRGPPALASPITSPDLSKCSTGTNLNTQQPLDISCCLPNSSDVSDFKLPPVTKMRVRPAAHLAGKDYFAKYEKALSLMKALPDDDPRSFTQQANIHCAYCNLIYPQTGGAPDSKLQIHNCWHFYPWHRWYLYFYERILGKLIDDPTFAIPFWNWDHPDGMIMPEEFARKGSPLFDARRNQKHLPPALADLAYSARSATRPDKIVSNNLTVMYTEMDTPTGEDMGNFYSTGREPLFYSHHANIDRLWSVWRGLQKGKSGKSSMDFPNDPDWLRADYLFYDEEGRLVRVNNADTLETERMGYMYQDVALPWLKNRPRPRNKKSKAAASAGAPAAAGVFPVTLDKVVKVLVDRPKRSRSKKEKEEEEELLVIEGIEVDTARFVKFDVFVNDEDDKPDELDKAEYAGCYAQVPHKNSMKVKTKIRLGLTELLEDLDVEDDDKIMVTLVPKAGGEDITIGGIKIIYAS</sequence>
<dbReference type="GO" id="GO:0046872">
    <property type="term" value="F:metal ion binding"/>
    <property type="evidence" value="ECO:0007669"/>
    <property type="project" value="UniProtKB-KW"/>
</dbReference>
<dbReference type="InterPro" id="IPR006311">
    <property type="entry name" value="TAT_signal"/>
</dbReference>
<dbReference type="Pfam" id="PF00264">
    <property type="entry name" value="Tyrosinase"/>
    <property type="match status" value="2"/>
</dbReference>
<dbReference type="OrthoDB" id="6132182at2759"/>
<reference evidence="12" key="1">
    <citation type="submission" date="2019-12" db="EMBL/GenBank/DDBJ databases">
        <authorList>
            <person name="Scholes J."/>
        </authorList>
    </citation>
    <scope>NUCLEOTIDE SEQUENCE</scope>
</reference>
<dbReference type="InterPro" id="IPR002227">
    <property type="entry name" value="Tyrosinase_Cu-bd"/>
</dbReference>
<evidence type="ECO:0000313" key="12">
    <source>
        <dbReference type="EMBL" id="CAA0808740.1"/>
    </source>
</evidence>
<evidence type="ECO:0000313" key="13">
    <source>
        <dbReference type="Proteomes" id="UP001153555"/>
    </source>
</evidence>
<dbReference type="Proteomes" id="UP001153555">
    <property type="component" value="Unassembled WGS sequence"/>
</dbReference>
<dbReference type="AlphaFoldDB" id="A0A9N7MJY3"/>
<name>A0A9N7MJY3_STRHE</name>
<evidence type="ECO:0000259" key="9">
    <source>
        <dbReference type="Pfam" id="PF00264"/>
    </source>
</evidence>
<evidence type="ECO:0000259" key="11">
    <source>
        <dbReference type="Pfam" id="PF12143"/>
    </source>
</evidence>
<feature type="domain" description="Polyphenol oxidase C-terminal" evidence="11">
    <location>
        <begin position="384"/>
        <end position="508"/>
    </location>
</feature>